<reference evidence="1 2" key="1">
    <citation type="submission" date="2017-05" db="EMBL/GenBank/DDBJ databases">
        <authorList>
            <person name="Varghese N."/>
            <person name="Submissions S."/>
        </authorList>
    </citation>
    <scope>NUCLEOTIDE SEQUENCE [LARGE SCALE GENOMIC DNA]</scope>
    <source>
        <strain evidence="1 2">DSM 25457</strain>
    </source>
</reference>
<comment type="caution">
    <text evidence="1">The sequence shown here is derived from an EMBL/GenBank/DDBJ whole genome shotgun (WGS) entry which is preliminary data.</text>
</comment>
<sequence length="65" mass="7094">MKLVRRPPPNPGGGLCVTNGIIHTCTEKLALEPRSTYYALIAVGTERVRTPVLHYPTILPAEPLT</sequence>
<dbReference type="EMBL" id="FXUG01000001">
    <property type="protein sequence ID" value="SMP37705.1"/>
    <property type="molecule type" value="Genomic_DNA"/>
</dbReference>
<keyword evidence="2" id="KW-1185">Reference proteome</keyword>
<evidence type="ECO:0000313" key="1">
    <source>
        <dbReference type="EMBL" id="SMP37705.1"/>
    </source>
</evidence>
<accession>A0ABY1PQH9</accession>
<evidence type="ECO:0000313" key="2">
    <source>
        <dbReference type="Proteomes" id="UP001158067"/>
    </source>
</evidence>
<name>A0ABY1PQH9_9BACT</name>
<organism evidence="1 2">
    <name type="scientific">Neorhodopirellula lusitana</name>
    <dbReference type="NCBI Taxonomy" id="445327"/>
    <lineage>
        <taxon>Bacteria</taxon>
        <taxon>Pseudomonadati</taxon>
        <taxon>Planctomycetota</taxon>
        <taxon>Planctomycetia</taxon>
        <taxon>Pirellulales</taxon>
        <taxon>Pirellulaceae</taxon>
        <taxon>Neorhodopirellula</taxon>
    </lineage>
</organism>
<protein>
    <submittedName>
        <fullName evidence="1">Uncharacterized protein</fullName>
    </submittedName>
</protein>
<dbReference type="Proteomes" id="UP001158067">
    <property type="component" value="Unassembled WGS sequence"/>
</dbReference>
<gene>
    <name evidence="1" type="ORF">SAMN06265222_10113</name>
</gene>
<proteinExistence type="predicted"/>